<dbReference type="InterPro" id="IPR000587">
    <property type="entry name" value="Creatinase_N"/>
</dbReference>
<dbReference type="PANTHER" id="PTHR46112:SF2">
    <property type="entry name" value="XAA-PRO AMINOPEPTIDASE P-RELATED"/>
    <property type="match status" value="1"/>
</dbReference>
<evidence type="ECO:0000259" key="2">
    <source>
        <dbReference type="Pfam" id="PF01321"/>
    </source>
</evidence>
<dbReference type="InterPro" id="IPR050659">
    <property type="entry name" value="Peptidase_M24B"/>
</dbReference>
<dbReference type="SUPFAM" id="SSF53092">
    <property type="entry name" value="Creatinase/prolidase N-terminal domain"/>
    <property type="match status" value="1"/>
</dbReference>
<dbReference type="Pfam" id="PF01321">
    <property type="entry name" value="Creatinase_N"/>
    <property type="match status" value="1"/>
</dbReference>
<dbReference type="AlphaFoldDB" id="A0A3P3XP68"/>
<dbReference type="SUPFAM" id="SSF55920">
    <property type="entry name" value="Creatinase/aminopeptidase"/>
    <property type="match status" value="1"/>
</dbReference>
<protein>
    <submittedName>
        <fullName evidence="3">Creatinase</fullName>
    </submittedName>
</protein>
<organism evidence="3">
    <name type="scientific">uncultured spirochete</name>
    <dbReference type="NCBI Taxonomy" id="156406"/>
    <lineage>
        <taxon>Bacteria</taxon>
        <taxon>Pseudomonadati</taxon>
        <taxon>Spirochaetota</taxon>
        <taxon>Spirochaetia</taxon>
        <taxon>Spirochaetales</taxon>
        <taxon>environmental samples</taxon>
    </lineage>
</organism>
<dbReference type="Gene3D" id="3.90.230.10">
    <property type="entry name" value="Creatinase/methionine aminopeptidase superfamily"/>
    <property type="match status" value="1"/>
</dbReference>
<dbReference type="PANTHER" id="PTHR46112">
    <property type="entry name" value="AMINOPEPTIDASE"/>
    <property type="match status" value="1"/>
</dbReference>
<feature type="domain" description="Creatinase N-terminal" evidence="2">
    <location>
        <begin position="15"/>
        <end position="163"/>
    </location>
</feature>
<dbReference type="Gene3D" id="3.40.350.10">
    <property type="entry name" value="Creatinase/prolidase N-terminal domain"/>
    <property type="match status" value="1"/>
</dbReference>
<name>A0A3P3XP68_9SPIR</name>
<accession>A0A3P3XP68</accession>
<dbReference type="InterPro" id="IPR000994">
    <property type="entry name" value="Pept_M24"/>
</dbReference>
<dbReference type="InterPro" id="IPR029149">
    <property type="entry name" value="Creatin/AminoP/Spt16_N"/>
</dbReference>
<dbReference type="EMBL" id="FWDO01000004">
    <property type="protein sequence ID" value="SLM18081.1"/>
    <property type="molecule type" value="Genomic_DNA"/>
</dbReference>
<reference evidence="3" key="1">
    <citation type="submission" date="2017-02" db="EMBL/GenBank/DDBJ databases">
        <authorList>
            <person name="Regsiter A."/>
            <person name="William W."/>
        </authorList>
    </citation>
    <scope>NUCLEOTIDE SEQUENCE</scope>
    <source>
        <strain evidence="3">BdmA 4</strain>
    </source>
</reference>
<evidence type="ECO:0000259" key="1">
    <source>
        <dbReference type="Pfam" id="PF00557"/>
    </source>
</evidence>
<evidence type="ECO:0000313" key="3">
    <source>
        <dbReference type="EMBL" id="SLM18081.1"/>
    </source>
</evidence>
<dbReference type="InterPro" id="IPR036005">
    <property type="entry name" value="Creatinase/aminopeptidase-like"/>
</dbReference>
<gene>
    <name evidence="3" type="ORF">SPIRO4BDMA_40653</name>
</gene>
<feature type="domain" description="Peptidase M24" evidence="1">
    <location>
        <begin position="171"/>
        <end position="372"/>
    </location>
</feature>
<dbReference type="Pfam" id="PF00557">
    <property type="entry name" value="Peptidase_M24"/>
    <property type="match status" value="1"/>
</dbReference>
<proteinExistence type="predicted"/>
<sequence length="390" mass="43548">MHGDICIPNHEYKERVGKAAALMRREGLDALIVNGNEADYANTRYFSGFWPLFERCGVAISAAGDAALMVGPESRAFGGDRNKLDKLYVLKDYREGADPAYPELKADTFNDVFKGLGITGKKLRIGVASYLDTSVIIMEGIKKAFPEAEIVRADHLMVELRSIKSRNEIACLKEGYRLAELASQQVIREIRPGMTELQMVGVAQRVIYENGAEYEGLPMYVFSEASTRHAISRSSYRRFEKGDIVQLNLSAKIDGYSASIGYPVILGKLTGKRRDIVLFGLEAHNWTQGQLRAGVIAADVAKDFYKFFVENGYKDNFVYGPMHGTGLIEVEAPWVETVSNYAFKPNMTFQIDTFISTDTFGVRWEKGVAIEENGVDVMSPQIGMLYELDF</sequence>
<dbReference type="CDD" id="cd01066">
    <property type="entry name" value="APP_MetAP"/>
    <property type="match status" value="1"/>
</dbReference>